<dbReference type="GO" id="GO:0030170">
    <property type="term" value="F:pyridoxal phosphate binding"/>
    <property type="evidence" value="ECO:0007669"/>
    <property type="project" value="InterPro"/>
</dbReference>
<dbReference type="InterPro" id="IPR015424">
    <property type="entry name" value="PyrdxlP-dep_Trfase"/>
</dbReference>
<dbReference type="InterPro" id="IPR000524">
    <property type="entry name" value="Tscrpt_reg_HTH_GntR"/>
</dbReference>
<evidence type="ECO:0000256" key="1">
    <source>
        <dbReference type="ARBA" id="ARBA00005384"/>
    </source>
</evidence>
<dbReference type="PANTHER" id="PTHR46577:SF1">
    <property type="entry name" value="HTH-TYPE TRANSCRIPTIONAL REGULATORY PROTEIN GABR"/>
    <property type="match status" value="1"/>
</dbReference>
<evidence type="ECO:0000259" key="6">
    <source>
        <dbReference type="PROSITE" id="PS50949"/>
    </source>
</evidence>
<dbReference type="Proteomes" id="UP000389128">
    <property type="component" value="Unassembled WGS sequence"/>
</dbReference>
<dbReference type="Pfam" id="PF00392">
    <property type="entry name" value="GntR"/>
    <property type="match status" value="1"/>
</dbReference>
<protein>
    <submittedName>
        <fullName evidence="7">PLP-dependent aminotransferase family protein</fullName>
    </submittedName>
</protein>
<dbReference type="OrthoDB" id="9804020at2"/>
<evidence type="ECO:0000313" key="7">
    <source>
        <dbReference type="EMBL" id="TYC55138.1"/>
    </source>
</evidence>
<evidence type="ECO:0000313" key="8">
    <source>
        <dbReference type="Proteomes" id="UP000389128"/>
    </source>
</evidence>
<dbReference type="RefSeq" id="WP_148579998.1">
    <property type="nucleotide sequence ID" value="NZ_SDKK01000014.1"/>
</dbReference>
<dbReference type="PROSITE" id="PS50949">
    <property type="entry name" value="HTH_GNTR"/>
    <property type="match status" value="1"/>
</dbReference>
<keyword evidence="5" id="KW-0804">Transcription</keyword>
<dbReference type="SUPFAM" id="SSF46785">
    <property type="entry name" value="Winged helix' DNA-binding domain"/>
    <property type="match status" value="1"/>
</dbReference>
<dbReference type="InterPro" id="IPR036390">
    <property type="entry name" value="WH_DNA-bd_sf"/>
</dbReference>
<dbReference type="Gene3D" id="3.40.640.10">
    <property type="entry name" value="Type I PLP-dependent aspartate aminotransferase-like (Major domain)"/>
    <property type="match status" value="1"/>
</dbReference>
<sequence length="488" mass="52409">MPLALVLAALDDPAAASEARQLRLYQLLKAAILDGRLAPGTRLPGTRQLAADWGMARNCVLFAYQLLLAEGFVEADRGGTRVATLPLGTAGLSPQHRPAGADMLSRRARQLPAITRSESLLPFAPGVPDLNAFPWGTWARFLHRAWDEVTARQLAYAEPGGEPELRRAVAAFLSARRGVACTPEQVFIVAGGQVALDACARLLADNGDTVWLENPCYPAARNAMLAAGLKPVPVEVDRDGMAPAPGLWQAAPPRLVYVTPSHQYPLGSVLSLERRLALLAGVQAGGGWLIEDDYDSDYNHAQPGARPLPAIQGLRPDAPVIYVGTFSKLLYPGLRIAYMVVPRWAAAEVGEGIRKLYRGGQAVEQRALARLLESGQLTRHLRRMGPVYRERQAVLREALAARFGERCEILGGQAGLHLVLQLPAHLPDRALVSAARELGVTARPLSLYYADATGGNGLVLGYGMAESARIPELVDRLGLASESLEKAG</sequence>
<keyword evidence="2" id="KW-0663">Pyridoxal phosphate</keyword>
<dbReference type="SMART" id="SM00345">
    <property type="entry name" value="HTH_GNTR"/>
    <property type="match status" value="1"/>
</dbReference>
<reference evidence="7 8" key="1">
    <citation type="submission" date="2019-01" db="EMBL/GenBank/DDBJ databases">
        <title>Zoogloea oleivorans genome sequencing and assembly.</title>
        <authorList>
            <person name="Tancsics A."/>
            <person name="Farkas M."/>
            <person name="Kriszt B."/>
            <person name="Maroti G."/>
            <person name="Horvath B."/>
        </authorList>
    </citation>
    <scope>NUCLEOTIDE SEQUENCE [LARGE SCALE GENOMIC DNA]</scope>
    <source>
        <strain evidence="7 8">Buc</strain>
    </source>
</reference>
<feature type="domain" description="HTH gntR-type" evidence="6">
    <location>
        <begin position="18"/>
        <end position="85"/>
    </location>
</feature>
<dbReference type="CDD" id="cd07377">
    <property type="entry name" value="WHTH_GntR"/>
    <property type="match status" value="1"/>
</dbReference>
<dbReference type="SUPFAM" id="SSF53383">
    <property type="entry name" value="PLP-dependent transferases"/>
    <property type="match status" value="1"/>
</dbReference>
<proteinExistence type="inferred from homology"/>
<keyword evidence="7" id="KW-0032">Aminotransferase</keyword>
<accession>A0A6C2CM72</accession>
<dbReference type="InterPro" id="IPR051446">
    <property type="entry name" value="HTH_trans_reg/aminotransferase"/>
</dbReference>
<dbReference type="InterPro" id="IPR015421">
    <property type="entry name" value="PyrdxlP-dep_Trfase_major"/>
</dbReference>
<comment type="caution">
    <text evidence="7">The sequence shown here is derived from an EMBL/GenBank/DDBJ whole genome shotgun (WGS) entry which is preliminary data.</text>
</comment>
<dbReference type="EMBL" id="SDKK01000014">
    <property type="protein sequence ID" value="TYC55138.1"/>
    <property type="molecule type" value="Genomic_DNA"/>
</dbReference>
<evidence type="ECO:0000256" key="5">
    <source>
        <dbReference type="ARBA" id="ARBA00023163"/>
    </source>
</evidence>
<dbReference type="InterPro" id="IPR036388">
    <property type="entry name" value="WH-like_DNA-bd_sf"/>
</dbReference>
<name>A0A6C2CM72_9RHOO</name>
<evidence type="ECO:0000256" key="4">
    <source>
        <dbReference type="ARBA" id="ARBA00023125"/>
    </source>
</evidence>
<evidence type="ECO:0000256" key="3">
    <source>
        <dbReference type="ARBA" id="ARBA00023015"/>
    </source>
</evidence>
<keyword evidence="4" id="KW-0238">DNA-binding</keyword>
<dbReference type="GO" id="GO:0003677">
    <property type="term" value="F:DNA binding"/>
    <property type="evidence" value="ECO:0007669"/>
    <property type="project" value="UniProtKB-KW"/>
</dbReference>
<organism evidence="7 8">
    <name type="scientific">Zoogloea oleivorans</name>
    <dbReference type="NCBI Taxonomy" id="1552750"/>
    <lineage>
        <taxon>Bacteria</taxon>
        <taxon>Pseudomonadati</taxon>
        <taxon>Pseudomonadota</taxon>
        <taxon>Betaproteobacteria</taxon>
        <taxon>Rhodocyclales</taxon>
        <taxon>Zoogloeaceae</taxon>
        <taxon>Zoogloea</taxon>
    </lineage>
</organism>
<dbReference type="GO" id="GO:0003700">
    <property type="term" value="F:DNA-binding transcription factor activity"/>
    <property type="evidence" value="ECO:0007669"/>
    <property type="project" value="InterPro"/>
</dbReference>
<dbReference type="InterPro" id="IPR004839">
    <property type="entry name" value="Aminotransferase_I/II_large"/>
</dbReference>
<keyword evidence="3" id="KW-0805">Transcription regulation</keyword>
<dbReference type="GO" id="GO:0008483">
    <property type="term" value="F:transaminase activity"/>
    <property type="evidence" value="ECO:0007669"/>
    <property type="project" value="UniProtKB-KW"/>
</dbReference>
<dbReference type="CDD" id="cd00609">
    <property type="entry name" value="AAT_like"/>
    <property type="match status" value="1"/>
</dbReference>
<dbReference type="AlphaFoldDB" id="A0A6C2CM72"/>
<dbReference type="PANTHER" id="PTHR46577">
    <property type="entry name" value="HTH-TYPE TRANSCRIPTIONAL REGULATORY PROTEIN GABR"/>
    <property type="match status" value="1"/>
</dbReference>
<dbReference type="Pfam" id="PF00155">
    <property type="entry name" value="Aminotran_1_2"/>
    <property type="match status" value="1"/>
</dbReference>
<dbReference type="Gene3D" id="1.10.10.10">
    <property type="entry name" value="Winged helix-like DNA-binding domain superfamily/Winged helix DNA-binding domain"/>
    <property type="match status" value="1"/>
</dbReference>
<keyword evidence="7" id="KW-0808">Transferase</keyword>
<gene>
    <name evidence="7" type="ORF">ETQ85_15600</name>
</gene>
<comment type="similarity">
    <text evidence="1">In the C-terminal section; belongs to the class-I pyridoxal-phosphate-dependent aminotransferase family.</text>
</comment>
<evidence type="ECO:0000256" key="2">
    <source>
        <dbReference type="ARBA" id="ARBA00022898"/>
    </source>
</evidence>
<keyword evidence="8" id="KW-1185">Reference proteome</keyword>